<dbReference type="GO" id="GO:0000976">
    <property type="term" value="F:transcription cis-regulatory region binding"/>
    <property type="evidence" value="ECO:0007669"/>
    <property type="project" value="TreeGrafter"/>
</dbReference>
<dbReference type="CDD" id="cd00067">
    <property type="entry name" value="GAL4"/>
    <property type="match status" value="1"/>
</dbReference>
<dbReference type="KEGG" id="bfu:BCIN_01g10280"/>
<dbReference type="RefSeq" id="XP_024546668.1">
    <property type="nucleotide sequence ID" value="XM_024690898.1"/>
</dbReference>
<dbReference type="PANTHER" id="PTHR37534:SF43">
    <property type="entry name" value="FINGER DOMAIN PROTEIN, PUTATIVE (AFU_ORTHOLOGUE AFUA_1G01850)-RELATED"/>
    <property type="match status" value="1"/>
</dbReference>
<dbReference type="PANTHER" id="PTHR37534">
    <property type="entry name" value="TRANSCRIPTIONAL ACTIVATOR PROTEIN UGA3"/>
    <property type="match status" value="1"/>
</dbReference>
<name>A0A384J7G5_BOTFB</name>
<evidence type="ECO:0000259" key="4">
    <source>
        <dbReference type="PROSITE" id="PS50048"/>
    </source>
</evidence>
<evidence type="ECO:0000256" key="2">
    <source>
        <dbReference type="ARBA" id="ARBA00023242"/>
    </source>
</evidence>
<dbReference type="GO" id="GO:0045944">
    <property type="term" value="P:positive regulation of transcription by RNA polymerase II"/>
    <property type="evidence" value="ECO:0007669"/>
    <property type="project" value="TreeGrafter"/>
</dbReference>
<dbReference type="SMART" id="SM00066">
    <property type="entry name" value="GAL4"/>
    <property type="match status" value="1"/>
</dbReference>
<sequence>MPRPKKVGAPEPKRRSRNGCWPCKARKVKCDETRPTCVNCSKLNEICDYSIRLNWEGRGKKRAQNDIDTPGQSNFLTSNQTTPNASNHPSTSGSFTSFQSAPAVSTPRDERSSRNNGASGERMVDTSMIDPALTRPAYPPIVTFQDTLPKDYGRQNQHYPQSFERYQSSAPITPLSAQSPGLSIFGHLQVADESGSPISNRSALPSTESPMSTPPYLGSGHGTPATESSAMDRPAKRTRYEGSLHNARMLPPLVSNPDFTHDSRNTTIHTSQVEAESIRGVDIEKAKATPIREFSSRLSVNSLLSGPLDGTPSEQPSNERGWDYQSQDWTPYMHDVYQDTETWGIDRGLVDLDIGKNDDINAISESSPKLLGHHRDFDLDNGRELSPMEFGFGMEINETALEVGYYDKPVSICIPRVLQPLPAKLLENPMNLLYFHHFLDHTAGCLIPHNCSSNPFRSILPQMAVRDDDLLHLLLAYSATHRARLLRQPEPATRIALWVKDIFPNLRHALDDPNKITSNVNLATVIMLASLEIISPKVFGVAVPWQRHLEFARQMLVARGGAHRMQTISRKDKVSSFLWSWFAYLDVLGSMSGGQNLSSAWMLDYETEDEEDGYQIDCILGFTSHCIRILAKVANLARQCDERRINPDSTIKQDWRPSDEIVIRAHKLEADLIESRLHPAKPCTHMQSKSEAEYGWDSLEVAATNEAFHSAGLVHLHRRILGKPSAHEDVQHAVGEILGSFNKIRKGSSAEACLLFPMFTAGCDIWDEKQRSDILERMNRVERYGMTQAHKARRLMEQVWESEKPWETLVGGEFFG</sequence>
<organism evidence="5 6">
    <name type="scientific">Botryotinia fuckeliana (strain B05.10)</name>
    <name type="common">Noble rot fungus</name>
    <name type="synonym">Botrytis cinerea</name>
    <dbReference type="NCBI Taxonomy" id="332648"/>
    <lineage>
        <taxon>Eukaryota</taxon>
        <taxon>Fungi</taxon>
        <taxon>Dikarya</taxon>
        <taxon>Ascomycota</taxon>
        <taxon>Pezizomycotina</taxon>
        <taxon>Leotiomycetes</taxon>
        <taxon>Helotiales</taxon>
        <taxon>Sclerotiniaceae</taxon>
        <taxon>Botrytis</taxon>
    </lineage>
</organism>
<dbReference type="OrthoDB" id="5229455at2759"/>
<comment type="subcellular location">
    <subcellularLocation>
        <location evidence="1">Nucleus</location>
    </subcellularLocation>
</comment>
<reference evidence="5 6" key="3">
    <citation type="journal article" date="2017" name="Mol. Plant Pathol.">
        <title>A gapless genome sequence of the fungus Botrytis cinerea.</title>
        <authorList>
            <person name="Van Kan J.A."/>
            <person name="Stassen J.H."/>
            <person name="Mosbach A."/>
            <person name="Van Der Lee T.A."/>
            <person name="Faino L."/>
            <person name="Farmer A.D."/>
            <person name="Papasotiriou D.G."/>
            <person name="Zhou S."/>
            <person name="Seidl M.F."/>
            <person name="Cottam E."/>
            <person name="Edel D."/>
            <person name="Hahn M."/>
            <person name="Schwartz D.C."/>
            <person name="Dietrich R.A."/>
            <person name="Widdison S."/>
            <person name="Scalliet G."/>
        </authorList>
    </citation>
    <scope>NUCLEOTIDE SEQUENCE [LARGE SCALE GENOMIC DNA]</scope>
    <source>
        <strain evidence="5 6">B05.10</strain>
    </source>
</reference>
<dbReference type="SUPFAM" id="SSF57701">
    <property type="entry name" value="Zn2/Cys6 DNA-binding domain"/>
    <property type="match status" value="1"/>
</dbReference>
<dbReference type="GO" id="GO:0005634">
    <property type="term" value="C:nucleus"/>
    <property type="evidence" value="ECO:0007669"/>
    <property type="project" value="UniProtKB-SubCell"/>
</dbReference>
<dbReference type="Pfam" id="PF00172">
    <property type="entry name" value="Zn_clus"/>
    <property type="match status" value="1"/>
</dbReference>
<dbReference type="VEuPathDB" id="FungiDB:Bcin01g10280"/>
<feature type="region of interest" description="Disordered" evidence="3">
    <location>
        <begin position="62"/>
        <end position="134"/>
    </location>
</feature>
<feature type="region of interest" description="Disordered" evidence="3">
    <location>
        <begin position="193"/>
        <end position="235"/>
    </location>
</feature>
<dbReference type="GO" id="GO:0000981">
    <property type="term" value="F:DNA-binding transcription factor activity, RNA polymerase II-specific"/>
    <property type="evidence" value="ECO:0007669"/>
    <property type="project" value="InterPro"/>
</dbReference>
<dbReference type="Proteomes" id="UP000001798">
    <property type="component" value="Chromosome 1"/>
</dbReference>
<dbReference type="InterPro" id="IPR036864">
    <property type="entry name" value="Zn2-C6_fun-type_DNA-bd_sf"/>
</dbReference>
<reference evidence="5 6" key="1">
    <citation type="journal article" date="2011" name="PLoS Genet.">
        <title>Genomic analysis of the necrotrophic fungal pathogens Sclerotinia sclerotiorum and Botrytis cinerea.</title>
        <authorList>
            <person name="Amselem J."/>
            <person name="Cuomo C.A."/>
            <person name="van Kan J.A."/>
            <person name="Viaud M."/>
            <person name="Benito E.P."/>
            <person name="Couloux A."/>
            <person name="Coutinho P.M."/>
            <person name="de Vries R.P."/>
            <person name="Dyer P.S."/>
            <person name="Fillinger S."/>
            <person name="Fournier E."/>
            <person name="Gout L."/>
            <person name="Hahn M."/>
            <person name="Kohn L."/>
            <person name="Lapalu N."/>
            <person name="Plummer K.M."/>
            <person name="Pradier J.M."/>
            <person name="Quevillon E."/>
            <person name="Sharon A."/>
            <person name="Simon A."/>
            <person name="ten Have A."/>
            <person name="Tudzynski B."/>
            <person name="Tudzynski P."/>
            <person name="Wincker P."/>
            <person name="Andrew M."/>
            <person name="Anthouard V."/>
            <person name="Beever R.E."/>
            <person name="Beffa R."/>
            <person name="Benoit I."/>
            <person name="Bouzid O."/>
            <person name="Brault B."/>
            <person name="Chen Z."/>
            <person name="Choquer M."/>
            <person name="Collemare J."/>
            <person name="Cotton P."/>
            <person name="Danchin E.G."/>
            <person name="Da Silva C."/>
            <person name="Gautier A."/>
            <person name="Giraud C."/>
            <person name="Giraud T."/>
            <person name="Gonzalez C."/>
            <person name="Grossetete S."/>
            <person name="Guldener U."/>
            <person name="Henrissat B."/>
            <person name="Howlett B.J."/>
            <person name="Kodira C."/>
            <person name="Kretschmer M."/>
            <person name="Lappartient A."/>
            <person name="Leroch M."/>
            <person name="Levis C."/>
            <person name="Mauceli E."/>
            <person name="Neuveglise C."/>
            <person name="Oeser B."/>
            <person name="Pearson M."/>
            <person name="Poulain J."/>
            <person name="Poussereau N."/>
            <person name="Quesneville H."/>
            <person name="Rascle C."/>
            <person name="Schumacher J."/>
            <person name="Segurens B."/>
            <person name="Sexton A."/>
            <person name="Silva E."/>
            <person name="Sirven C."/>
            <person name="Soanes D.M."/>
            <person name="Talbot N.J."/>
            <person name="Templeton M."/>
            <person name="Yandava C."/>
            <person name="Yarden O."/>
            <person name="Zeng Q."/>
            <person name="Rollins J.A."/>
            <person name="Lebrun M.H."/>
            <person name="Dickman M."/>
        </authorList>
    </citation>
    <scope>NUCLEOTIDE SEQUENCE [LARGE SCALE GENOMIC DNA]</scope>
    <source>
        <strain evidence="5 6">B05.10</strain>
    </source>
</reference>
<proteinExistence type="predicted"/>
<keyword evidence="6" id="KW-1185">Reference proteome</keyword>
<dbReference type="PROSITE" id="PS50048">
    <property type="entry name" value="ZN2_CY6_FUNGAL_2"/>
    <property type="match status" value="1"/>
</dbReference>
<dbReference type="Pfam" id="PF11951">
    <property type="entry name" value="Fungal_trans_2"/>
    <property type="match status" value="1"/>
</dbReference>
<protein>
    <recommendedName>
        <fullName evidence="4">Zn(2)-C6 fungal-type domain-containing protein</fullName>
    </recommendedName>
</protein>
<dbReference type="GeneID" id="5437091"/>
<dbReference type="InterPro" id="IPR021858">
    <property type="entry name" value="Fun_TF"/>
</dbReference>
<feature type="compositionally biased region" description="Polar residues" evidence="3">
    <location>
        <begin position="196"/>
        <end position="211"/>
    </location>
</feature>
<dbReference type="PROSITE" id="PS00018">
    <property type="entry name" value="EF_HAND_1"/>
    <property type="match status" value="1"/>
</dbReference>
<feature type="domain" description="Zn(2)-C6 fungal-type" evidence="4">
    <location>
        <begin position="19"/>
        <end position="49"/>
    </location>
</feature>
<feature type="compositionally biased region" description="Polar residues" evidence="3">
    <location>
        <begin position="66"/>
        <end position="103"/>
    </location>
</feature>
<dbReference type="InterPro" id="IPR018247">
    <property type="entry name" value="EF_Hand_1_Ca_BS"/>
</dbReference>
<dbReference type="EMBL" id="CP009805">
    <property type="protein sequence ID" value="ATZ46430.1"/>
    <property type="molecule type" value="Genomic_DNA"/>
</dbReference>
<keyword evidence="2" id="KW-0539">Nucleus</keyword>
<dbReference type="InterPro" id="IPR001138">
    <property type="entry name" value="Zn2Cys6_DnaBD"/>
</dbReference>
<evidence type="ECO:0000313" key="6">
    <source>
        <dbReference type="Proteomes" id="UP000001798"/>
    </source>
</evidence>
<dbReference type="GO" id="GO:0008270">
    <property type="term" value="F:zinc ion binding"/>
    <property type="evidence" value="ECO:0007669"/>
    <property type="project" value="InterPro"/>
</dbReference>
<gene>
    <name evidence="5" type="ORF">BCIN_01g10280</name>
</gene>
<evidence type="ECO:0000256" key="1">
    <source>
        <dbReference type="ARBA" id="ARBA00004123"/>
    </source>
</evidence>
<dbReference type="AlphaFoldDB" id="A0A384J7G5"/>
<evidence type="ECO:0000313" key="5">
    <source>
        <dbReference type="EMBL" id="ATZ46430.1"/>
    </source>
</evidence>
<dbReference type="PROSITE" id="PS00463">
    <property type="entry name" value="ZN2_CY6_FUNGAL_1"/>
    <property type="match status" value="1"/>
</dbReference>
<accession>A0A384J7G5</accession>
<dbReference type="Gene3D" id="4.10.240.10">
    <property type="entry name" value="Zn(2)-C6 fungal-type DNA-binding domain"/>
    <property type="match status" value="1"/>
</dbReference>
<evidence type="ECO:0000256" key="3">
    <source>
        <dbReference type="SAM" id="MobiDB-lite"/>
    </source>
</evidence>
<reference evidence="5 6" key="2">
    <citation type="journal article" date="2012" name="Eukaryot. Cell">
        <title>Genome update of Botrytis cinerea strains B05.10 and T4.</title>
        <authorList>
            <person name="Staats M."/>
            <person name="van Kan J.A."/>
        </authorList>
    </citation>
    <scope>NUCLEOTIDE SEQUENCE [LARGE SCALE GENOMIC DNA]</scope>
    <source>
        <strain evidence="5 6">B05.10</strain>
    </source>
</reference>